<keyword evidence="4" id="KW-0732">Signal</keyword>
<dbReference type="GO" id="GO:0030313">
    <property type="term" value="C:cell envelope"/>
    <property type="evidence" value="ECO:0007669"/>
    <property type="project" value="UniProtKB-SubCell"/>
</dbReference>
<dbReference type="Gene3D" id="2.60.40.60">
    <property type="entry name" value="Cadherins"/>
    <property type="match status" value="3"/>
</dbReference>
<dbReference type="PROSITE" id="PS51272">
    <property type="entry name" value="SLH"/>
    <property type="match status" value="3"/>
</dbReference>
<dbReference type="PANTHER" id="PTHR24025:SF23">
    <property type="entry name" value="NEURAL-CADHERIN"/>
    <property type="match status" value="1"/>
</dbReference>
<feature type="domain" description="SLH" evidence="12">
    <location>
        <begin position="1311"/>
        <end position="1371"/>
    </location>
</feature>
<dbReference type="InterPro" id="IPR042229">
    <property type="entry name" value="Listeria/Bacterioides_rpt_sf"/>
</dbReference>
<evidence type="ECO:0000256" key="5">
    <source>
        <dbReference type="ARBA" id="ARBA00022737"/>
    </source>
</evidence>
<protein>
    <recommendedName>
        <fullName evidence="15">Repeat-containing protein</fullName>
    </recommendedName>
</protein>
<dbReference type="NCBIfam" id="TIGR02543">
    <property type="entry name" value="List_Bact_rpt"/>
    <property type="match status" value="1"/>
</dbReference>
<dbReference type="InterPro" id="IPR013378">
    <property type="entry name" value="InlB-like_B-rpt"/>
</dbReference>
<comment type="subcellular location">
    <subcellularLocation>
        <location evidence="1">Cell envelope</location>
    </subcellularLocation>
    <subcellularLocation>
        <location evidence="2">Membrane</location>
    </subcellularLocation>
</comment>
<evidence type="ECO:0000256" key="10">
    <source>
        <dbReference type="SAM" id="MobiDB-lite"/>
    </source>
</evidence>
<dbReference type="GO" id="GO:0007156">
    <property type="term" value="P:homophilic cell adhesion via plasma membrane adhesion molecules"/>
    <property type="evidence" value="ECO:0007669"/>
    <property type="project" value="InterPro"/>
</dbReference>
<keyword evidence="7" id="KW-0130">Cell adhesion</keyword>
<feature type="domain" description="Cadherin" evidence="11">
    <location>
        <begin position="417"/>
        <end position="519"/>
    </location>
</feature>
<sequence>MDLVSFIKTAVYKILIILTILAMVFSTLGIQPASASSTVPPLLPVAQLNALNDSNGNFEKYINEEIYLDVSKTTDNKTRVAAVKFNNINTTKSIISANLILNVTNDNDNINDMPVSDLVIRVGSSNWNDGSFPNNLDIPSEKVSVLKDTSGEPINVSIDVKELLKNPSAIDTQQITFLLSSDAKNMVIVKSENPIAPELGPYLEITYGDVQNSAPTDITLSSTSVIESQPSGTKVGTLSAADPDTVSSFTYSLVGGSGSTDNSSFSIVGNELRTNSSFDYQAKNSYSVRIQVTDNGGLTFEKIFTISVTKLNERPTDIVLSSLTVAENQPVGTVVGTFSATDPNVGETFTYSLVAGTGATDNSSFTVDGNQLKTAGIFDYEAKNNYSVRIQVSDSANNLYEKAFTINISDVNEAPTDISLSPTSVEENQPSGTKVGTLSATDPDAGSSFTYSLVGGAGSTDNSGFSIAGDKLQTNSPFDYETKNSYSVRIRVTDQGDLSFEKVFTISVTDVNEVPIPTLVSTVPVNKMTNASINPMLTLNFSKSVSGIAGKHLRIYDQDNNLIETIEATATNVTVNGSNVSIQLTNNLIKATTYYVLMDDGTFVDTSNQGVAGITAKNIWSFTTLPPSNNAYLSNLVISPGSLSPNFTDSILDYQINVAHNVENIGIMPTTANSSATLTVNGSAIASGLLNTIPLNVGSNTITIVVTAENGVATKTYTLTVIRALPTLEQVDNVALSPSGIATWTDLTGESCYAVQLLKDGSPIGSIVDISADTTTHNFLPAMRAAGVGTYTVTVTAKGDGLVYLDGVPSSHSNTQTVIKLASITNGLSWDGNIAKWQTIPNALSYDVLLYKEGTAVGTAANVLAGNINEGVDFTTAFQTNSIGSYTFTVQPKGDELLILDGDQGVSSSAKIITPLTYTVLYNGNGSTGGTAPQDNATYSQNDNIIVAANGGYLVKIGHSFIGWNTKADGTGTSYLPNETFKMAKENVTLFAQWTINHYTVSFDVAGGSVVSNQVVAHRGKASQPTQVPTKAGYTFGGWYTSSAYTTPYTFDNVITANTVIYAKWISNNTGGGNTDPSPNLEPGSAIPSTKVEEIVIDVESGDGNLVSKTTIKRTKNVDNTMKDEVTLTAESATETIKKLKEQGNDTARVIIPDQKDQVNQVHVSIPNNVVTLLKTGAVHLEIVTDNVRIEVPKTSLEIFNDDLYFRLVPIKELDKQLEIKERAKREIVVQQLVESAVVELLGRPMTIETNMQNRPVILTLPLPTDLTDEQLAHLAIFIEHSDGSKEVVRGKVVEYQKGIAGLQFEVNKFSTFSILYVPEKEDVKEPTTDAVTHTPYIQGYPDGTFRPNAPVTRAQMASMFARQLTGNAIPQARATYTDTIQHDAKDAIEFAKDAGLFKGITETNFHPDGFITRAQMATVAVRWMERHCADSPNVEFCKSTSQGMIFKDVSVNHWAVKAINAVNGLGIMNGMTVDIFNPDGYLSRAEAVKVLNDLFERQVTTELQTPIFKDVLSNHWAFNEIQEAAKK</sequence>
<keyword evidence="6" id="KW-0106">Calcium</keyword>
<keyword evidence="9" id="KW-0472">Membrane</keyword>
<dbReference type="GO" id="GO:0016020">
    <property type="term" value="C:membrane"/>
    <property type="evidence" value="ECO:0007669"/>
    <property type="project" value="UniProtKB-SubCell"/>
</dbReference>
<evidence type="ECO:0000256" key="7">
    <source>
        <dbReference type="ARBA" id="ARBA00022889"/>
    </source>
</evidence>
<feature type="domain" description="SLH" evidence="12">
    <location>
        <begin position="1372"/>
        <end position="1435"/>
    </location>
</feature>
<evidence type="ECO:0000256" key="4">
    <source>
        <dbReference type="ARBA" id="ARBA00022729"/>
    </source>
</evidence>
<proteinExistence type="predicted"/>
<dbReference type="GO" id="GO:0005509">
    <property type="term" value="F:calcium ion binding"/>
    <property type="evidence" value="ECO:0007669"/>
    <property type="project" value="InterPro"/>
</dbReference>
<feature type="domain" description="SLH" evidence="12">
    <location>
        <begin position="1443"/>
        <end position="1506"/>
    </location>
</feature>
<evidence type="ECO:0000259" key="11">
    <source>
        <dbReference type="PROSITE" id="PS50268"/>
    </source>
</evidence>
<dbReference type="InterPro" id="IPR032812">
    <property type="entry name" value="SbsA_Ig"/>
</dbReference>
<gene>
    <name evidence="13" type="ORF">CRI88_18925</name>
</gene>
<dbReference type="InterPro" id="IPR002126">
    <property type="entry name" value="Cadherin-like_dom"/>
</dbReference>
<feature type="domain" description="Cadherin" evidence="11">
    <location>
        <begin position="217"/>
        <end position="317"/>
    </location>
</feature>
<evidence type="ECO:0000256" key="9">
    <source>
        <dbReference type="ARBA" id="ARBA00023136"/>
    </source>
</evidence>
<dbReference type="InterPro" id="IPR006644">
    <property type="entry name" value="Cadg"/>
</dbReference>
<dbReference type="GO" id="GO:0005911">
    <property type="term" value="C:cell-cell junction"/>
    <property type="evidence" value="ECO:0007669"/>
    <property type="project" value="TreeGrafter"/>
</dbReference>
<dbReference type="Pfam" id="PF12733">
    <property type="entry name" value="Cadherin-like"/>
    <property type="match status" value="1"/>
</dbReference>
<dbReference type="Pfam" id="PF00395">
    <property type="entry name" value="SLH"/>
    <property type="match status" value="3"/>
</dbReference>
<feature type="region of interest" description="Disordered" evidence="10">
    <location>
        <begin position="417"/>
        <end position="437"/>
    </location>
</feature>
<evidence type="ECO:0000256" key="1">
    <source>
        <dbReference type="ARBA" id="ARBA00004196"/>
    </source>
</evidence>
<dbReference type="SMART" id="SM00112">
    <property type="entry name" value="CA"/>
    <property type="match status" value="3"/>
</dbReference>
<name>A0A2I0UW36_9BACI</name>
<evidence type="ECO:0000313" key="13">
    <source>
        <dbReference type="EMBL" id="PKU50212.1"/>
    </source>
</evidence>
<dbReference type="InterPro" id="IPR015919">
    <property type="entry name" value="Cadherin-like_sf"/>
</dbReference>
<dbReference type="PANTHER" id="PTHR24025">
    <property type="entry name" value="DESMOGLEIN FAMILY MEMBER"/>
    <property type="match status" value="1"/>
</dbReference>
<organism evidence="13 14">
    <name type="scientific">Lysinibacillus fusiformis</name>
    <dbReference type="NCBI Taxonomy" id="28031"/>
    <lineage>
        <taxon>Bacteria</taxon>
        <taxon>Bacillati</taxon>
        <taxon>Bacillota</taxon>
        <taxon>Bacilli</taxon>
        <taxon>Bacillales</taxon>
        <taxon>Bacillaceae</taxon>
        <taxon>Lysinibacillus</taxon>
    </lineage>
</organism>
<feature type="compositionally biased region" description="Polar residues" evidence="10">
    <location>
        <begin position="418"/>
        <end position="437"/>
    </location>
</feature>
<dbReference type="SMART" id="SM00736">
    <property type="entry name" value="CADG"/>
    <property type="match status" value="2"/>
</dbReference>
<evidence type="ECO:0000256" key="3">
    <source>
        <dbReference type="ARBA" id="ARBA00022692"/>
    </source>
</evidence>
<evidence type="ECO:0000256" key="2">
    <source>
        <dbReference type="ARBA" id="ARBA00004370"/>
    </source>
</evidence>
<accession>A0A2I0UW36</accession>
<evidence type="ECO:0008006" key="15">
    <source>
        <dbReference type="Google" id="ProtNLM"/>
    </source>
</evidence>
<dbReference type="PRINTS" id="PR00205">
    <property type="entry name" value="CADHERIN"/>
</dbReference>
<dbReference type="Pfam" id="PF09479">
    <property type="entry name" value="Flg_new"/>
    <property type="match status" value="2"/>
</dbReference>
<evidence type="ECO:0000259" key="12">
    <source>
        <dbReference type="PROSITE" id="PS51272"/>
    </source>
</evidence>
<dbReference type="EMBL" id="PDFK01000008">
    <property type="protein sequence ID" value="PKU50212.1"/>
    <property type="molecule type" value="Genomic_DNA"/>
</dbReference>
<keyword evidence="3" id="KW-0812">Transmembrane</keyword>
<dbReference type="InterPro" id="IPR001119">
    <property type="entry name" value="SLH_dom"/>
</dbReference>
<evidence type="ECO:0000313" key="14">
    <source>
        <dbReference type="Proteomes" id="UP000234956"/>
    </source>
</evidence>
<dbReference type="Gene3D" id="2.60.40.4270">
    <property type="entry name" value="Listeria-Bacteroides repeat domain"/>
    <property type="match status" value="2"/>
</dbReference>
<keyword evidence="8" id="KW-1133">Transmembrane helix</keyword>
<dbReference type="Proteomes" id="UP000234956">
    <property type="component" value="Unassembled WGS sequence"/>
</dbReference>
<dbReference type="InterPro" id="IPR050971">
    <property type="entry name" value="Cadherin-domain_protein"/>
</dbReference>
<evidence type="ECO:0000256" key="6">
    <source>
        <dbReference type="ARBA" id="ARBA00022837"/>
    </source>
</evidence>
<dbReference type="RefSeq" id="WP_082673702.1">
    <property type="nucleotide sequence ID" value="NZ_PDFK01000008.1"/>
</dbReference>
<feature type="domain" description="Cadherin" evidence="11">
    <location>
        <begin position="317"/>
        <end position="424"/>
    </location>
</feature>
<keyword evidence="5" id="KW-0677">Repeat</keyword>
<dbReference type="SUPFAM" id="SSF49313">
    <property type="entry name" value="Cadherin-like"/>
    <property type="match status" value="3"/>
</dbReference>
<dbReference type="PROSITE" id="PS50268">
    <property type="entry name" value="CADHERIN_2"/>
    <property type="match status" value="3"/>
</dbReference>
<dbReference type="Pfam" id="PF13205">
    <property type="entry name" value="Big_5"/>
    <property type="match status" value="1"/>
</dbReference>
<dbReference type="Pfam" id="PF00028">
    <property type="entry name" value="Cadherin"/>
    <property type="match status" value="3"/>
</dbReference>
<reference evidence="13 14" key="1">
    <citation type="submission" date="2017-10" db="EMBL/GenBank/DDBJ databases">
        <title>Draft genome of Lysinibacillus fusiformis strain Juneja, a laboratory-derived pathogen of Drosophila melanogaster.</title>
        <authorList>
            <person name="Smith B.R."/>
            <person name="Unckless R.L."/>
        </authorList>
    </citation>
    <scope>NUCLEOTIDE SEQUENCE [LARGE SCALE GENOMIC DNA]</scope>
    <source>
        <strain evidence="13 14">Juneja</strain>
    </source>
</reference>
<dbReference type="InterPro" id="IPR025883">
    <property type="entry name" value="Cadherin-like_domain"/>
</dbReference>
<dbReference type="CDD" id="cd11304">
    <property type="entry name" value="Cadherin_repeat"/>
    <property type="match status" value="3"/>
</dbReference>
<evidence type="ECO:0000256" key="8">
    <source>
        <dbReference type="ARBA" id="ARBA00022989"/>
    </source>
</evidence>
<comment type="caution">
    <text evidence="13">The sequence shown here is derived from an EMBL/GenBank/DDBJ whole genome shotgun (WGS) entry which is preliminary data.</text>
</comment>